<accession>A0A2G8T819</accession>
<dbReference type="OrthoDB" id="9806939at2"/>
<dbReference type="InterPro" id="IPR045800">
    <property type="entry name" value="HMBD"/>
</dbReference>
<dbReference type="InterPro" id="IPR006143">
    <property type="entry name" value="RND_pump_MFP"/>
</dbReference>
<dbReference type="NCBIfam" id="TIGR01730">
    <property type="entry name" value="RND_mfp"/>
    <property type="match status" value="1"/>
</dbReference>
<dbReference type="InterPro" id="IPR058649">
    <property type="entry name" value="CzcB_C"/>
</dbReference>
<evidence type="ECO:0000256" key="1">
    <source>
        <dbReference type="ARBA" id="ARBA00009477"/>
    </source>
</evidence>
<feature type="region of interest" description="Disordered" evidence="3">
    <location>
        <begin position="413"/>
        <end position="469"/>
    </location>
</feature>
<feature type="domain" description="Heavy metal binding" evidence="4">
    <location>
        <begin position="61"/>
        <end position="88"/>
    </location>
</feature>
<dbReference type="PANTHER" id="PTHR30097">
    <property type="entry name" value="CATION EFFLUX SYSTEM PROTEIN CUSB"/>
    <property type="match status" value="1"/>
</dbReference>
<dbReference type="GO" id="GO:0022857">
    <property type="term" value="F:transmembrane transporter activity"/>
    <property type="evidence" value="ECO:0007669"/>
    <property type="project" value="InterPro"/>
</dbReference>
<dbReference type="GO" id="GO:0030288">
    <property type="term" value="C:outer membrane-bounded periplasmic space"/>
    <property type="evidence" value="ECO:0007669"/>
    <property type="project" value="TreeGrafter"/>
</dbReference>
<dbReference type="GO" id="GO:0015679">
    <property type="term" value="P:plasma membrane copper ion transport"/>
    <property type="evidence" value="ECO:0007669"/>
    <property type="project" value="TreeGrafter"/>
</dbReference>
<dbReference type="SUPFAM" id="SSF111369">
    <property type="entry name" value="HlyD-like secretion proteins"/>
    <property type="match status" value="1"/>
</dbReference>
<feature type="domain" description="CusB-like barrel-sandwich hybrid" evidence="6">
    <location>
        <begin position="139"/>
        <end position="254"/>
    </location>
</feature>
<comment type="similarity">
    <text evidence="1">Belongs to the membrane fusion protein (MFP) (TC 8.A.1) family.</text>
</comment>
<comment type="caution">
    <text evidence="9">The sequence shown here is derived from an EMBL/GenBank/DDBJ whole genome shotgun (WGS) entry which is preliminary data.</text>
</comment>
<evidence type="ECO:0000256" key="3">
    <source>
        <dbReference type="SAM" id="MobiDB-lite"/>
    </source>
</evidence>
<dbReference type="PANTHER" id="PTHR30097:SF15">
    <property type="entry name" value="CATION EFFLUX SYSTEM PROTEIN CUSB"/>
    <property type="match status" value="1"/>
</dbReference>
<evidence type="ECO:0000259" key="7">
    <source>
        <dbReference type="Pfam" id="PF25954"/>
    </source>
</evidence>
<keyword evidence="2" id="KW-0813">Transport</keyword>
<dbReference type="InterPro" id="IPR058791">
    <property type="entry name" value="3HB_CusB"/>
</dbReference>
<name>A0A2G8T819_9BURK</name>
<dbReference type="Gene3D" id="6.10.140.730">
    <property type="match status" value="1"/>
</dbReference>
<dbReference type="Pfam" id="PF19335">
    <property type="entry name" value="HMBD"/>
    <property type="match status" value="1"/>
</dbReference>
<dbReference type="Pfam" id="PF25919">
    <property type="entry name" value="BSH_CusB"/>
    <property type="match status" value="1"/>
</dbReference>
<reference evidence="9 10" key="1">
    <citation type="submission" date="2017-10" db="EMBL/GenBank/DDBJ databases">
        <title>Massilia psychrophilum sp. nov., a novel purple-pigmented bacterium isolated from Tianshan glacier, Xinjiang Municipality, China.</title>
        <authorList>
            <person name="Wang H."/>
        </authorList>
    </citation>
    <scope>NUCLEOTIDE SEQUENCE [LARGE SCALE GENOMIC DNA]</scope>
    <source>
        <strain evidence="9 10">JCM 30074</strain>
    </source>
</reference>
<dbReference type="Gene3D" id="2.40.50.100">
    <property type="match status" value="1"/>
</dbReference>
<dbReference type="Gene3D" id="2.40.30.170">
    <property type="match status" value="1"/>
</dbReference>
<feature type="domain" description="CzcB-like C-terminal circularly permuted SH3-like" evidence="8">
    <location>
        <begin position="343"/>
        <end position="402"/>
    </location>
</feature>
<evidence type="ECO:0000256" key="2">
    <source>
        <dbReference type="ARBA" id="ARBA00022448"/>
    </source>
</evidence>
<dbReference type="Proteomes" id="UP000230390">
    <property type="component" value="Unassembled WGS sequence"/>
</dbReference>
<organism evidence="9 10">
    <name type="scientific">Massilia eurypsychrophila</name>
    <dbReference type="NCBI Taxonomy" id="1485217"/>
    <lineage>
        <taxon>Bacteria</taxon>
        <taxon>Pseudomonadati</taxon>
        <taxon>Pseudomonadota</taxon>
        <taxon>Betaproteobacteria</taxon>
        <taxon>Burkholderiales</taxon>
        <taxon>Oxalobacteraceae</taxon>
        <taxon>Telluria group</taxon>
        <taxon>Massilia</taxon>
    </lineage>
</organism>
<dbReference type="GO" id="GO:0060003">
    <property type="term" value="P:copper ion export"/>
    <property type="evidence" value="ECO:0007669"/>
    <property type="project" value="TreeGrafter"/>
</dbReference>
<gene>
    <name evidence="9" type="ORF">CR105_25720</name>
</gene>
<dbReference type="Pfam" id="PF11604">
    <property type="entry name" value="CusF_Ec"/>
    <property type="match status" value="1"/>
</dbReference>
<dbReference type="AlphaFoldDB" id="A0A2G8T819"/>
<dbReference type="InterPro" id="IPR021647">
    <property type="entry name" value="CusF_Ec"/>
</dbReference>
<dbReference type="InterPro" id="IPR058790">
    <property type="entry name" value="BSH_CusB"/>
</dbReference>
<evidence type="ECO:0000259" key="6">
    <source>
        <dbReference type="Pfam" id="PF25919"/>
    </source>
</evidence>
<dbReference type="InterPro" id="IPR042230">
    <property type="entry name" value="CusF_sf"/>
</dbReference>
<feature type="compositionally biased region" description="Polar residues" evidence="3">
    <location>
        <begin position="413"/>
        <end position="422"/>
    </location>
</feature>
<dbReference type="GO" id="GO:0046914">
    <property type="term" value="F:transition metal ion binding"/>
    <property type="evidence" value="ECO:0007669"/>
    <property type="project" value="TreeGrafter"/>
</dbReference>
<proteinExistence type="inferred from homology"/>
<feature type="domain" description="CusB-like three alpha-helical bundle" evidence="5">
    <location>
        <begin position="174"/>
        <end position="222"/>
    </location>
</feature>
<feature type="domain" description="CusB-like beta-barrel" evidence="7">
    <location>
        <begin position="259"/>
        <end position="336"/>
    </location>
</feature>
<dbReference type="EMBL" id="PDOC01000034">
    <property type="protein sequence ID" value="PIL42152.1"/>
    <property type="molecule type" value="Genomic_DNA"/>
</dbReference>
<evidence type="ECO:0000313" key="9">
    <source>
        <dbReference type="EMBL" id="PIL42152.1"/>
    </source>
</evidence>
<dbReference type="Pfam" id="PF25869">
    <property type="entry name" value="3HB_CusB"/>
    <property type="match status" value="1"/>
</dbReference>
<dbReference type="Pfam" id="PF25975">
    <property type="entry name" value="CzcB_C"/>
    <property type="match status" value="1"/>
</dbReference>
<dbReference type="InterPro" id="IPR051909">
    <property type="entry name" value="MFP_Cation_Efflux"/>
</dbReference>
<evidence type="ECO:0000259" key="5">
    <source>
        <dbReference type="Pfam" id="PF25869"/>
    </source>
</evidence>
<evidence type="ECO:0000259" key="4">
    <source>
        <dbReference type="Pfam" id="PF19335"/>
    </source>
</evidence>
<dbReference type="InterPro" id="IPR058792">
    <property type="entry name" value="Beta-barrel_RND_2"/>
</dbReference>
<dbReference type="GO" id="GO:0016020">
    <property type="term" value="C:membrane"/>
    <property type="evidence" value="ECO:0007669"/>
    <property type="project" value="InterPro"/>
</dbReference>
<evidence type="ECO:0000313" key="10">
    <source>
        <dbReference type="Proteomes" id="UP000230390"/>
    </source>
</evidence>
<evidence type="ECO:0000259" key="8">
    <source>
        <dbReference type="Pfam" id="PF25975"/>
    </source>
</evidence>
<dbReference type="Pfam" id="PF25954">
    <property type="entry name" value="Beta-barrel_RND_2"/>
    <property type="match status" value="1"/>
</dbReference>
<dbReference type="Gene3D" id="2.40.50.320">
    <property type="entry name" value="Copper binding periplasmic protein CusF"/>
    <property type="match status" value="1"/>
</dbReference>
<protein>
    <submittedName>
        <fullName evidence="9">Efflux transporter periplasmic adaptor subunit</fullName>
    </submittedName>
</protein>
<dbReference type="RefSeq" id="WP_099793596.1">
    <property type="nucleotide sequence ID" value="NZ_JBHLYV010000026.1"/>
</dbReference>
<dbReference type="Gene3D" id="2.40.420.20">
    <property type="match status" value="1"/>
</dbReference>
<sequence length="537" mass="56871">MKSANHGRIVFLIVAAALFAFGGYWAGTRTTTTAAGAKVAAPSSSSPDVGSATTREKRVLYWHDPMVPGKRFDKPGKSPFMDMQLVPVYAEAGGEAAGVRISPSLQQNLGIRFATVRRAEDAATLELVASTQFDESKAEVIQSRVAGFVDKLHVRAPQQKVKRGQAIASIFVPDWLAPQEEYLALKRSGDSALTAAARQRMRALSIPDSMIATADRTGRAQSHLSLTSPVSGVVTELNVREGAQVTPGVTIAKVVGMDTIWLLAEVPEGLIASARPGMSVSATAAGNAQRTYRGKIREILPGVSTATRTAQARLKLDNRDGSLIPGMLMRVAISAAKAEARLLVPSEAIIASGKRTIVYVAEGQNSMHPVIVSAGRELGAETEILGGLREGQRVVASGQFLIDSEANLKSILPQSSDNAQGTSEGGAAHGKTPASKDVSPMAQMAPTKPAEPQKSSRPSTAFHHGSGKVEQVTNEAITLSHGPIGSMQWPAMTMDFKKPQPDSFKEIKVGQTVQFSFVESTDGYRLKSISANTGARP</sequence>
<keyword evidence="10" id="KW-1185">Reference proteome</keyword>